<evidence type="ECO:0000313" key="3">
    <source>
        <dbReference type="EMBL" id="QTD60710.1"/>
    </source>
</evidence>
<reference evidence="1" key="4">
    <citation type="submission" date="2020-06" db="EMBL/GenBank/DDBJ databases">
        <authorList>
            <person name="Dong N."/>
        </authorList>
    </citation>
    <scope>NUCLEOTIDE SEQUENCE</scope>
    <source>
        <strain evidence="1">DF49-4</strain>
    </source>
</reference>
<dbReference type="EMBL" id="JACANG010000005">
    <property type="protein sequence ID" value="MDM1718370.1"/>
    <property type="molecule type" value="Genomic_DNA"/>
</dbReference>
<evidence type="ECO:0000313" key="6">
    <source>
        <dbReference type="Proteomes" id="UP001174419"/>
    </source>
</evidence>
<reference evidence="4" key="1">
    <citation type="submission" date="2019-11" db="EMBL/GenBank/DDBJ databases">
        <title>Escherichia coli 1916D6.</title>
        <authorList>
            <person name="Yao H."/>
            <person name="Du X."/>
            <person name="Yu R."/>
            <person name="Li A."/>
        </authorList>
    </citation>
    <scope>NUCLEOTIDE SEQUENCE [LARGE SCALE GENOMIC DNA]</scope>
    <source>
        <strain evidence="4">19110F47</strain>
    </source>
</reference>
<name>A0AAP4HD24_9GAMM</name>
<proteinExistence type="predicted"/>
<dbReference type="Proteomes" id="UP000663954">
    <property type="component" value="Chromosome"/>
</dbReference>
<reference evidence="2" key="2">
    <citation type="submission" date="2019-11" db="EMBL/GenBank/DDBJ databases">
        <authorList>
            <person name="Yao H."/>
            <person name="Du X."/>
            <person name="Yu R."/>
            <person name="Li A."/>
        </authorList>
    </citation>
    <scope>NUCLEOTIDE SEQUENCE</scope>
    <source>
        <strain evidence="2">19110F47</strain>
    </source>
</reference>
<evidence type="ECO:0000313" key="5">
    <source>
        <dbReference type="Proteomes" id="UP000663954"/>
    </source>
</evidence>
<dbReference type="RefSeq" id="WP_004973462.1">
    <property type="nucleotide sequence ID" value="NZ_AP031566.1"/>
</dbReference>
<reference evidence="1" key="6">
    <citation type="journal article" date="2022" name="Sci. Total Environ.">
        <title>Prevalence, transmission, and molecular epidemiology of tet(X)-positive bacteria among humans, animals, and environmental niches in China: An epidemiological, and genomic-based study.</title>
        <authorList>
            <person name="Dong N."/>
            <person name="Zeng Y."/>
            <person name="Cai C."/>
            <person name="Sun C."/>
            <person name="Lu J."/>
            <person name="Liu C."/>
            <person name="Zhou H."/>
            <person name="Sun Q."/>
            <person name="Shu L."/>
            <person name="Wang H."/>
            <person name="Wang Y."/>
            <person name="Wang S."/>
            <person name="Wu C."/>
            <person name="Chan E.W."/>
            <person name="Chen G."/>
            <person name="Shen Z."/>
            <person name="Chen S."/>
            <person name="Zhang R."/>
        </authorList>
    </citation>
    <scope>NUCLEOTIDE SEQUENCE</scope>
    <source>
        <strain evidence="1">DF49-4</strain>
    </source>
</reference>
<evidence type="ECO:0008006" key="7">
    <source>
        <dbReference type="Google" id="ProtNLM"/>
    </source>
</evidence>
<evidence type="ECO:0000313" key="2">
    <source>
        <dbReference type="EMBL" id="QGM27607.1"/>
    </source>
</evidence>
<reference evidence="3 5" key="3">
    <citation type="journal article" date="2020" name="Front. Cell. Infect. Microbiol.">
        <title>Characterization of Three Porcine Acinetobacter towneri Strains Co-Harboring tet(X3) and bla OXA-58.</title>
        <authorList>
            <person name="Ma J."/>
            <person name="Wang J."/>
            <person name="Feng J."/>
            <person name="Liu Y."/>
            <person name="Yang B."/>
            <person name="Li R."/>
            <person name="Bai L."/>
            <person name="He T."/>
            <person name="Wang X."/>
            <person name="Yang Z."/>
        </authorList>
    </citation>
    <scope>NUCLEOTIDE SEQUENCE [LARGE SCALE GENOMIC DNA]</scope>
    <source>
        <strain evidence="3 5">GX5</strain>
    </source>
</reference>
<dbReference type="EMBL" id="CP046045">
    <property type="protein sequence ID" value="QGM27607.1"/>
    <property type="molecule type" value="Genomic_DNA"/>
</dbReference>
<dbReference type="InterPro" id="IPR021831">
    <property type="entry name" value="ParD-like"/>
</dbReference>
<sequence>MSHVAVKIDSDIVESAKIYGMAESRSATKQIEYWAKIGKIAQDNPDLTFQDIADLLLSMAHVKAGNTTPYSFG</sequence>
<dbReference type="GeneID" id="64223184"/>
<dbReference type="Pfam" id="PF11903">
    <property type="entry name" value="ParD_like"/>
    <property type="match status" value="1"/>
</dbReference>
<gene>
    <name evidence="2" type="ORF">GJD93_07895</name>
    <name evidence="1" type="ORF">HX110_04295</name>
    <name evidence="3" type="ORF">J4G45_07635</name>
</gene>
<dbReference type="Proteomes" id="UP001174419">
    <property type="component" value="Unassembled WGS sequence"/>
</dbReference>
<dbReference type="EMBL" id="CP071770">
    <property type="protein sequence ID" value="QTD60710.1"/>
    <property type="molecule type" value="Genomic_DNA"/>
</dbReference>
<evidence type="ECO:0000313" key="1">
    <source>
        <dbReference type="EMBL" id="MDM1718370.1"/>
    </source>
</evidence>
<dbReference type="AlphaFoldDB" id="A0AAP4HD24"/>
<accession>A0AAP4HD24</accession>
<dbReference type="Proteomes" id="UP000405075">
    <property type="component" value="Chromosome"/>
</dbReference>
<keyword evidence="5" id="KW-1185">Reference proteome</keyword>
<protein>
    <recommendedName>
        <fullName evidence="7">ParD-like family protein</fullName>
    </recommendedName>
</protein>
<organism evidence="1 6">
    <name type="scientific">Acinetobacter towneri</name>
    <dbReference type="NCBI Taxonomy" id="202956"/>
    <lineage>
        <taxon>Bacteria</taxon>
        <taxon>Pseudomonadati</taxon>
        <taxon>Pseudomonadota</taxon>
        <taxon>Gammaproteobacteria</taxon>
        <taxon>Moraxellales</taxon>
        <taxon>Moraxellaceae</taxon>
        <taxon>Acinetobacter</taxon>
    </lineage>
</organism>
<evidence type="ECO:0000313" key="4">
    <source>
        <dbReference type="Proteomes" id="UP000405075"/>
    </source>
</evidence>
<reference evidence="3" key="5">
    <citation type="submission" date="2021-03" db="EMBL/GenBank/DDBJ databases">
        <authorList>
            <person name="Ma J."/>
        </authorList>
    </citation>
    <scope>NUCLEOTIDE SEQUENCE</scope>
    <source>
        <strain evidence="3">GX5</strain>
    </source>
</reference>